<proteinExistence type="predicted"/>
<dbReference type="PANTHER" id="PTHR10039">
    <property type="entry name" value="AMELOGENIN"/>
    <property type="match status" value="1"/>
</dbReference>
<evidence type="ECO:0000313" key="3">
    <source>
        <dbReference type="EMBL" id="KAK0610684.1"/>
    </source>
</evidence>
<keyword evidence="1" id="KW-0677">Repeat</keyword>
<dbReference type="AlphaFoldDB" id="A0AA39TKL0"/>
<protein>
    <recommendedName>
        <fullName evidence="2">Nephrocystin 3-like N-terminal domain-containing protein</fullName>
    </recommendedName>
</protein>
<dbReference type="Pfam" id="PF24883">
    <property type="entry name" value="NPHP3_N"/>
    <property type="match status" value="1"/>
</dbReference>
<dbReference type="InterPro" id="IPR027417">
    <property type="entry name" value="P-loop_NTPase"/>
</dbReference>
<comment type="caution">
    <text evidence="3">The sequence shown here is derived from an EMBL/GenBank/DDBJ whole genome shotgun (WGS) entry which is preliminary data.</text>
</comment>
<keyword evidence="4" id="KW-1185">Reference proteome</keyword>
<evidence type="ECO:0000259" key="2">
    <source>
        <dbReference type="Pfam" id="PF24883"/>
    </source>
</evidence>
<organism evidence="3 4">
    <name type="scientific">Bombardia bombarda</name>
    <dbReference type="NCBI Taxonomy" id="252184"/>
    <lineage>
        <taxon>Eukaryota</taxon>
        <taxon>Fungi</taxon>
        <taxon>Dikarya</taxon>
        <taxon>Ascomycota</taxon>
        <taxon>Pezizomycotina</taxon>
        <taxon>Sordariomycetes</taxon>
        <taxon>Sordariomycetidae</taxon>
        <taxon>Sordariales</taxon>
        <taxon>Lasiosphaeriaceae</taxon>
        <taxon>Bombardia</taxon>
    </lineage>
</organism>
<feature type="domain" description="Nephrocystin 3-like N-terminal" evidence="2">
    <location>
        <begin position="213"/>
        <end position="360"/>
    </location>
</feature>
<name>A0AA39TKL0_9PEZI</name>
<evidence type="ECO:0000313" key="4">
    <source>
        <dbReference type="Proteomes" id="UP001174934"/>
    </source>
</evidence>
<dbReference type="SUPFAM" id="SSF52540">
    <property type="entry name" value="P-loop containing nucleoside triphosphate hydrolases"/>
    <property type="match status" value="1"/>
</dbReference>
<dbReference type="Proteomes" id="UP001174934">
    <property type="component" value="Unassembled WGS sequence"/>
</dbReference>
<dbReference type="Gene3D" id="3.40.50.300">
    <property type="entry name" value="P-loop containing nucleotide triphosphate hydrolases"/>
    <property type="match status" value="1"/>
</dbReference>
<reference evidence="3" key="1">
    <citation type="submission" date="2023-06" db="EMBL/GenBank/DDBJ databases">
        <title>Genome-scale phylogeny and comparative genomics of the fungal order Sordariales.</title>
        <authorList>
            <consortium name="Lawrence Berkeley National Laboratory"/>
            <person name="Hensen N."/>
            <person name="Bonometti L."/>
            <person name="Westerberg I."/>
            <person name="Brannstrom I.O."/>
            <person name="Guillou S."/>
            <person name="Cros-Aarteil S."/>
            <person name="Calhoun S."/>
            <person name="Haridas S."/>
            <person name="Kuo A."/>
            <person name="Mondo S."/>
            <person name="Pangilinan J."/>
            <person name="Riley R."/>
            <person name="LaButti K."/>
            <person name="Andreopoulos B."/>
            <person name="Lipzen A."/>
            <person name="Chen C."/>
            <person name="Yanf M."/>
            <person name="Daum C."/>
            <person name="Ng V."/>
            <person name="Clum A."/>
            <person name="Steindorff A."/>
            <person name="Ohm R."/>
            <person name="Martin F."/>
            <person name="Silar P."/>
            <person name="Natvig D."/>
            <person name="Lalanne C."/>
            <person name="Gautier V."/>
            <person name="Ament-velasquez S.L."/>
            <person name="Kruys A."/>
            <person name="Hutchinson M.I."/>
            <person name="Powell A.J."/>
            <person name="Barry K."/>
            <person name="Miller A.N."/>
            <person name="Grigoriev I.V."/>
            <person name="Debuchy R."/>
            <person name="Gladieux P."/>
            <person name="Thoren M.H."/>
            <person name="Johannesson H."/>
        </authorList>
    </citation>
    <scope>NUCLEOTIDE SEQUENCE</scope>
    <source>
        <strain evidence="3">SMH3391-2</strain>
    </source>
</reference>
<evidence type="ECO:0000256" key="1">
    <source>
        <dbReference type="ARBA" id="ARBA00022737"/>
    </source>
</evidence>
<dbReference type="InterPro" id="IPR056884">
    <property type="entry name" value="NPHP3-like_N"/>
</dbReference>
<sequence>MLNPRVPFRKRLRGIFPKLLSDGGEGSAEGEARRLANIAAKFYPAATIVLGLVSLSAEAASFLPLKIAANGLQQVIVLATKIHDRSEDVLCQLELLTDYGPFLDNLRELVNNFRLLEIATDFFIAMMDFLRKSLDYLDKWAVMKLIDESWEESKKALELSRKRLDGQVQRDMQISFFNWIEQESNSRVISFLSTDLSHRGKQHHYREHSMPHTGQWVLDNEIFKRWQTLSAKAVLCCVGLPGAGKTYIASRIITHLEDSRNGQLFANPRAKVGIAYLYCSIDNEALQTTIGFISSIARQLVETPVTRPNSVMKEAESFRKQHSGRPARLSDYVELIKSLLCHLDDALVVVDALDECSEYDQNNIKELKK</sequence>
<dbReference type="PANTHER" id="PTHR10039:SF15">
    <property type="entry name" value="NACHT DOMAIN-CONTAINING PROTEIN"/>
    <property type="match status" value="1"/>
</dbReference>
<accession>A0AA39TKL0</accession>
<gene>
    <name evidence="3" type="ORF">B0T17DRAFT_658441</name>
</gene>
<dbReference type="EMBL" id="JAULSR010000010">
    <property type="protein sequence ID" value="KAK0610684.1"/>
    <property type="molecule type" value="Genomic_DNA"/>
</dbReference>